<evidence type="ECO:0000256" key="9">
    <source>
        <dbReference type="SAM" id="Phobius"/>
    </source>
</evidence>
<evidence type="ECO:0000256" key="5">
    <source>
        <dbReference type="ARBA" id="ARBA00022692"/>
    </source>
</evidence>
<reference evidence="12" key="1">
    <citation type="journal article" date="2019" name="Int. J. Syst. Evol. Microbiol.">
        <title>The Global Catalogue of Microorganisms (GCM) 10K type strain sequencing project: providing services to taxonomists for standard genome sequencing and annotation.</title>
        <authorList>
            <consortium name="The Broad Institute Genomics Platform"/>
            <consortium name="The Broad Institute Genome Sequencing Center for Infectious Disease"/>
            <person name="Wu L."/>
            <person name="Ma J."/>
        </authorList>
    </citation>
    <scope>NUCLEOTIDE SEQUENCE [LARGE SCALE GENOMIC DNA]</scope>
    <source>
        <strain evidence="12">CGMCC 4.7020</strain>
    </source>
</reference>
<evidence type="ECO:0000256" key="2">
    <source>
        <dbReference type="ARBA" id="ARBA00008240"/>
    </source>
</evidence>
<dbReference type="RefSeq" id="WP_381232704.1">
    <property type="nucleotide sequence ID" value="NZ_JBHSKH010000003.1"/>
</dbReference>
<dbReference type="Gene3D" id="1.20.1250.20">
    <property type="entry name" value="MFS general substrate transporter like domains"/>
    <property type="match status" value="2"/>
</dbReference>
<name>A0ABW3XIZ0_9ACTN</name>
<protein>
    <submittedName>
        <fullName evidence="11">MFS transporter</fullName>
    </submittedName>
</protein>
<accession>A0ABW3XIZ0</accession>
<dbReference type="PANTHER" id="PTHR43528">
    <property type="entry name" value="ALPHA-KETOGLUTARATE PERMEASE"/>
    <property type="match status" value="1"/>
</dbReference>
<feature type="transmembrane region" description="Helical" evidence="9">
    <location>
        <begin position="67"/>
        <end position="92"/>
    </location>
</feature>
<dbReference type="InterPro" id="IPR020846">
    <property type="entry name" value="MFS_dom"/>
</dbReference>
<dbReference type="InterPro" id="IPR036259">
    <property type="entry name" value="MFS_trans_sf"/>
</dbReference>
<feature type="transmembrane region" description="Helical" evidence="9">
    <location>
        <begin position="384"/>
        <end position="402"/>
    </location>
</feature>
<evidence type="ECO:0000256" key="3">
    <source>
        <dbReference type="ARBA" id="ARBA00022448"/>
    </source>
</evidence>
<feature type="transmembrane region" description="Helical" evidence="9">
    <location>
        <begin position="346"/>
        <end position="363"/>
    </location>
</feature>
<keyword evidence="4" id="KW-1003">Cell membrane</keyword>
<evidence type="ECO:0000256" key="6">
    <source>
        <dbReference type="ARBA" id="ARBA00022847"/>
    </source>
</evidence>
<evidence type="ECO:0000259" key="10">
    <source>
        <dbReference type="PROSITE" id="PS50850"/>
    </source>
</evidence>
<feature type="transmembrane region" description="Helical" evidence="9">
    <location>
        <begin position="165"/>
        <end position="188"/>
    </location>
</feature>
<dbReference type="EMBL" id="JBHTMM010000036">
    <property type="protein sequence ID" value="MFD1309315.1"/>
    <property type="molecule type" value="Genomic_DNA"/>
</dbReference>
<evidence type="ECO:0000313" key="11">
    <source>
        <dbReference type="EMBL" id="MFD1309315.1"/>
    </source>
</evidence>
<keyword evidence="6" id="KW-0769">Symport</keyword>
<evidence type="ECO:0000256" key="7">
    <source>
        <dbReference type="ARBA" id="ARBA00022989"/>
    </source>
</evidence>
<feature type="transmembrane region" description="Helical" evidence="9">
    <location>
        <begin position="261"/>
        <end position="281"/>
    </location>
</feature>
<proteinExistence type="inferred from homology"/>
<feature type="transmembrane region" description="Helical" evidence="9">
    <location>
        <begin position="200"/>
        <end position="219"/>
    </location>
</feature>
<keyword evidence="7 9" id="KW-1133">Transmembrane helix</keyword>
<keyword evidence="3" id="KW-0813">Transport</keyword>
<dbReference type="InterPro" id="IPR051084">
    <property type="entry name" value="H+-coupled_symporters"/>
</dbReference>
<evidence type="ECO:0000313" key="12">
    <source>
        <dbReference type="Proteomes" id="UP001597058"/>
    </source>
</evidence>
<gene>
    <name evidence="11" type="ORF">ACFQ5X_26095</name>
</gene>
<feature type="domain" description="Major facilitator superfamily (MFS) profile" evidence="10">
    <location>
        <begin position="28"/>
        <end position="438"/>
    </location>
</feature>
<feature type="transmembrane region" description="Helical" evidence="9">
    <location>
        <begin position="324"/>
        <end position="340"/>
    </location>
</feature>
<evidence type="ECO:0000256" key="4">
    <source>
        <dbReference type="ARBA" id="ARBA00022475"/>
    </source>
</evidence>
<feature type="transmembrane region" description="Helical" evidence="9">
    <location>
        <begin position="293"/>
        <end position="312"/>
    </location>
</feature>
<keyword evidence="12" id="KW-1185">Reference proteome</keyword>
<dbReference type="PANTHER" id="PTHR43528:SF1">
    <property type="entry name" value="ALPHA-KETOGLUTARATE PERMEASE"/>
    <property type="match status" value="1"/>
</dbReference>
<dbReference type="PROSITE" id="PS00217">
    <property type="entry name" value="SUGAR_TRANSPORT_2"/>
    <property type="match status" value="1"/>
</dbReference>
<comment type="subcellular location">
    <subcellularLocation>
        <location evidence="1">Cell membrane</location>
        <topology evidence="1">Multi-pass membrane protein</topology>
    </subcellularLocation>
</comment>
<keyword evidence="5 9" id="KW-0812">Transmembrane</keyword>
<evidence type="ECO:0000256" key="1">
    <source>
        <dbReference type="ARBA" id="ARBA00004651"/>
    </source>
</evidence>
<feature type="transmembrane region" description="Helical" evidence="9">
    <location>
        <begin position="414"/>
        <end position="434"/>
    </location>
</feature>
<evidence type="ECO:0000256" key="8">
    <source>
        <dbReference type="ARBA" id="ARBA00023136"/>
    </source>
</evidence>
<sequence length="445" mass="46926">MVTPTSEDLSAPSPPAAAPVSVATRVRSYFASTVGNLLEWFDWAVYAAMSPFIATALFSPANKVSGLLATLAVFAVGFVMRPVGGVVFGFLANRRGRKFVLLVTMIGMAAGTLSIAVIPTYATIGGWSSFLLVVARLLQGLAHGGETAISYSYVTEVAPRERRGLWSSGVLGCVIAGTILANAVAGTLTAATSEGFMADGGWRIPFVIGAALGIYALFLRRSMMESDVYERATTSGAGDARSITSLPSWSAGRIVRRSTQLVLYVAGGSVVQYTWTAYAGTYAITQKHMSPSAAYWSLLVAQVVGLAFMPFWGWVSDRVGRRPLVIAYGIVFAALVYPAFTFIGSTWWTLAVPATVIFALWGMSGSQSPAVQAENVTTRHRAPVVGAVSSIAAALFGGTAPYLSAYTGSVGAPWAFQVFVIVLCLISAIVGFTLKETKGVDLEKV</sequence>
<dbReference type="Pfam" id="PF07690">
    <property type="entry name" value="MFS_1"/>
    <property type="match status" value="1"/>
</dbReference>
<dbReference type="InterPro" id="IPR005829">
    <property type="entry name" value="Sugar_transporter_CS"/>
</dbReference>
<dbReference type="Proteomes" id="UP001597058">
    <property type="component" value="Unassembled WGS sequence"/>
</dbReference>
<organism evidence="11 12">
    <name type="scientific">Streptomyces kaempferi</name>
    <dbReference type="NCBI Taxonomy" id="333725"/>
    <lineage>
        <taxon>Bacteria</taxon>
        <taxon>Bacillati</taxon>
        <taxon>Actinomycetota</taxon>
        <taxon>Actinomycetes</taxon>
        <taxon>Kitasatosporales</taxon>
        <taxon>Streptomycetaceae</taxon>
        <taxon>Streptomyces</taxon>
    </lineage>
</organism>
<dbReference type="PROSITE" id="PS50850">
    <property type="entry name" value="MFS"/>
    <property type="match status" value="1"/>
</dbReference>
<comment type="caution">
    <text evidence="11">The sequence shown here is derived from an EMBL/GenBank/DDBJ whole genome shotgun (WGS) entry which is preliminary data.</text>
</comment>
<dbReference type="InterPro" id="IPR011701">
    <property type="entry name" value="MFS"/>
</dbReference>
<dbReference type="SUPFAM" id="SSF103473">
    <property type="entry name" value="MFS general substrate transporter"/>
    <property type="match status" value="1"/>
</dbReference>
<comment type="similarity">
    <text evidence="2">Belongs to the major facilitator superfamily. Metabolite:H+ Symporter (MHS) family (TC 2.A.1.6) family.</text>
</comment>
<feature type="transmembrane region" description="Helical" evidence="9">
    <location>
        <begin position="124"/>
        <end position="144"/>
    </location>
</feature>
<keyword evidence="8 9" id="KW-0472">Membrane</keyword>
<feature type="transmembrane region" description="Helical" evidence="9">
    <location>
        <begin position="99"/>
        <end position="118"/>
    </location>
</feature>